<evidence type="ECO:0000313" key="6">
    <source>
        <dbReference type="Proteomes" id="UP000257123"/>
    </source>
</evidence>
<gene>
    <name evidence="3" type="ORF">CGL51_04135</name>
    <name evidence="4" type="ORF">CGL52_09375</name>
    <name evidence="2" type="ORF">HA333_04640</name>
</gene>
<accession>A0A371R0Q1</accession>
<dbReference type="Pfam" id="PF09973">
    <property type="entry name" value="DUF2208"/>
    <property type="match status" value="1"/>
</dbReference>
<evidence type="ECO:0000313" key="4">
    <source>
        <dbReference type="EMBL" id="RFA97394.1"/>
    </source>
</evidence>
<dbReference type="GeneID" id="1465922"/>
<keyword evidence="1" id="KW-0812">Transmembrane</keyword>
<dbReference type="Proteomes" id="UP000257123">
    <property type="component" value="Unassembled WGS sequence"/>
</dbReference>
<evidence type="ECO:0000313" key="2">
    <source>
        <dbReference type="EMBL" id="HII46742.1"/>
    </source>
</evidence>
<dbReference type="AlphaFoldDB" id="A0A371R0Q1"/>
<dbReference type="InterPro" id="IPR009198">
    <property type="entry name" value="UCP014484_TM"/>
</dbReference>
<name>A0A371R0Q1_9CREN</name>
<comment type="caution">
    <text evidence="3">The sequence shown here is derived from an EMBL/GenBank/DDBJ whole genome shotgun (WGS) entry which is preliminary data.</text>
</comment>
<evidence type="ECO:0000313" key="3">
    <source>
        <dbReference type="EMBL" id="RFA96872.1"/>
    </source>
</evidence>
<dbReference type="Proteomes" id="UP000651120">
    <property type="component" value="Unassembled WGS sequence"/>
</dbReference>
<dbReference type="PIRSF" id="PIRSF014484">
    <property type="entry name" value="UCP014484"/>
    <property type="match status" value="1"/>
</dbReference>
<dbReference type="EMBL" id="NMUF01000027">
    <property type="protein sequence ID" value="RFA97394.1"/>
    <property type="molecule type" value="Genomic_DNA"/>
</dbReference>
<dbReference type="OrthoDB" id="28331at2157"/>
<evidence type="ECO:0000313" key="5">
    <source>
        <dbReference type="Proteomes" id="UP000256877"/>
    </source>
</evidence>
<dbReference type="EMBL" id="NMUE01000009">
    <property type="protein sequence ID" value="RFA96872.1"/>
    <property type="molecule type" value="Genomic_DNA"/>
</dbReference>
<reference evidence="2" key="2">
    <citation type="journal article" date="2020" name="bioRxiv">
        <title>A rank-normalized archaeal taxonomy based on genome phylogeny resolves widespread incomplete and uneven classifications.</title>
        <authorList>
            <person name="Rinke C."/>
            <person name="Chuvochina M."/>
            <person name="Mussig A.J."/>
            <person name="Chaumeil P.-A."/>
            <person name="Waite D.W."/>
            <person name="Whitman W.B."/>
            <person name="Parks D.H."/>
            <person name="Hugenholtz P."/>
        </authorList>
    </citation>
    <scope>NUCLEOTIDE SEQUENCE</scope>
    <source>
        <strain evidence="2">UBA8839</strain>
    </source>
</reference>
<feature type="transmembrane region" description="Helical" evidence="1">
    <location>
        <begin position="25"/>
        <end position="45"/>
    </location>
</feature>
<keyword evidence="1" id="KW-0472">Membrane</keyword>
<proteinExistence type="predicted"/>
<dbReference type="OMA" id="NPYNWKF"/>
<dbReference type="RefSeq" id="WP_011008144.1">
    <property type="nucleotide sequence ID" value="NZ_DAIOPL010000019.1"/>
</dbReference>
<feature type="transmembrane region" description="Helical" evidence="1">
    <location>
        <begin position="94"/>
        <end position="113"/>
    </location>
</feature>
<evidence type="ECO:0000256" key="1">
    <source>
        <dbReference type="SAM" id="Phobius"/>
    </source>
</evidence>
<protein>
    <submittedName>
        <fullName evidence="3">DUF2208 domain-containing protein</fullName>
    </submittedName>
    <submittedName>
        <fullName evidence="2">DUF2208 family protein</fullName>
    </submittedName>
</protein>
<organism evidence="3 6">
    <name type="scientific">Pyrobaculum aerophilum</name>
    <dbReference type="NCBI Taxonomy" id="13773"/>
    <lineage>
        <taxon>Archaea</taxon>
        <taxon>Thermoproteota</taxon>
        <taxon>Thermoprotei</taxon>
        <taxon>Thermoproteales</taxon>
        <taxon>Thermoproteaceae</taxon>
        <taxon>Pyrobaculum</taxon>
    </lineage>
</organism>
<dbReference type="Proteomes" id="UP000256877">
    <property type="component" value="Unassembled WGS sequence"/>
</dbReference>
<feature type="transmembrane region" description="Helical" evidence="1">
    <location>
        <begin position="133"/>
        <end position="151"/>
    </location>
</feature>
<sequence length="228" mass="26163">MRRVLITLLSILGFSAVLTFFPAEFFTVLILYFVFFFGLSIIMGLRSYRKGVVAAQEISRGRPLIEIDEKEVNKLLEKDKELINEYKRFARASFMPLLTLPIFILLATFLFPTLPPLAESGLGPVVGREAARFLSYVVVFGIFAVISMATFRPPVAPRIVRNLKVYEAGLVIDKSLGLKAPIEVTDYKINEERKFVEFKLNNQIFRIYYKDIKELDSILSKLVRRLKQ</sequence>
<keyword evidence="1" id="KW-1133">Transmembrane helix</keyword>
<dbReference type="EMBL" id="DUJP01000019">
    <property type="protein sequence ID" value="HII46742.1"/>
    <property type="molecule type" value="Genomic_DNA"/>
</dbReference>
<reference evidence="5 6" key="1">
    <citation type="submission" date="2017-07" db="EMBL/GenBank/DDBJ databases">
        <title>Draft genome sequence of aerobic hyperthermophilic archaea, Pyrobaculum aerophilum YKB31 and YKB32.</title>
        <authorList>
            <person name="Mochizuki T."/>
            <person name="Berliner A.J."/>
            <person name="Yoshida-Takashima Y."/>
            <person name="Takaki Y."/>
            <person name="Nunoura T."/>
            <person name="Takai K."/>
        </authorList>
    </citation>
    <scope>NUCLEOTIDE SEQUENCE [LARGE SCALE GENOMIC DNA]</scope>
    <source>
        <strain evidence="3 6">YKB31</strain>
        <strain evidence="4 5">YKB32</strain>
    </source>
</reference>